<feature type="signal peptide" evidence="1">
    <location>
        <begin position="1"/>
        <end position="18"/>
    </location>
</feature>
<keyword evidence="3" id="KW-1185">Reference proteome</keyword>
<evidence type="ECO:0000256" key="1">
    <source>
        <dbReference type="SAM" id="SignalP"/>
    </source>
</evidence>
<keyword evidence="1" id="KW-0732">Signal</keyword>
<organism evidence="2 3">
    <name type="scientific">Pseudochryseolinea flava</name>
    <dbReference type="NCBI Taxonomy" id="2059302"/>
    <lineage>
        <taxon>Bacteria</taxon>
        <taxon>Pseudomonadati</taxon>
        <taxon>Bacteroidota</taxon>
        <taxon>Cytophagia</taxon>
        <taxon>Cytophagales</taxon>
        <taxon>Fulvivirgaceae</taxon>
        <taxon>Pseudochryseolinea</taxon>
    </lineage>
</organism>
<dbReference type="EMBL" id="QMFY01000011">
    <property type="protein sequence ID" value="RAV99385.1"/>
    <property type="molecule type" value="Genomic_DNA"/>
</dbReference>
<reference evidence="2 3" key="1">
    <citation type="submission" date="2018-06" db="EMBL/GenBank/DDBJ databases">
        <title>Chryseolinea flavus sp. nov., a member of the phylum Bacteroidetes isolated from soil.</title>
        <authorList>
            <person name="Li Y."/>
            <person name="Wang J."/>
        </authorList>
    </citation>
    <scope>NUCLEOTIDE SEQUENCE [LARGE SCALE GENOMIC DNA]</scope>
    <source>
        <strain evidence="2 3">SDU1-6</strain>
    </source>
</reference>
<protein>
    <recommendedName>
        <fullName evidence="4">Lipocalin-like domain-containing protein</fullName>
    </recommendedName>
</protein>
<feature type="chain" id="PRO_5016844376" description="Lipocalin-like domain-containing protein" evidence="1">
    <location>
        <begin position="19"/>
        <end position="140"/>
    </location>
</feature>
<evidence type="ECO:0008006" key="4">
    <source>
        <dbReference type="Google" id="ProtNLM"/>
    </source>
</evidence>
<sequence length="140" mass="15959">MKLLMVMMFCVFAVGVSAQSIVGKWQLVKQTTCVEDQIDMPDTEAADMVDEMHNMSGTTPQVLNLKENNVAEESTRIINRRKTYNSKSFLYKYTGDAIYFLDKRSRTIIEGFTVEQISADSLIITNSARVCETRVFVRIK</sequence>
<evidence type="ECO:0000313" key="2">
    <source>
        <dbReference type="EMBL" id="RAV99385.1"/>
    </source>
</evidence>
<accession>A0A364XZF1</accession>
<dbReference type="AlphaFoldDB" id="A0A364XZF1"/>
<proteinExistence type="predicted"/>
<comment type="caution">
    <text evidence="2">The sequence shown here is derived from an EMBL/GenBank/DDBJ whole genome shotgun (WGS) entry which is preliminary data.</text>
</comment>
<gene>
    <name evidence="2" type="ORF">DQQ10_19365</name>
</gene>
<dbReference type="Proteomes" id="UP000251889">
    <property type="component" value="Unassembled WGS sequence"/>
</dbReference>
<name>A0A364XZF1_9BACT</name>
<dbReference type="OrthoDB" id="979414at2"/>
<dbReference type="RefSeq" id="WP_112748574.1">
    <property type="nucleotide sequence ID" value="NZ_QMFY01000011.1"/>
</dbReference>
<evidence type="ECO:0000313" key="3">
    <source>
        <dbReference type="Proteomes" id="UP000251889"/>
    </source>
</evidence>